<gene>
    <name evidence="8" type="primary">chrA2</name>
    <name evidence="8" type="ORF">CLPU_2c01850</name>
</gene>
<dbReference type="InterPro" id="IPR003370">
    <property type="entry name" value="Chromate_transpt"/>
</dbReference>
<evidence type="ECO:0000256" key="5">
    <source>
        <dbReference type="ARBA" id="ARBA00022989"/>
    </source>
</evidence>
<protein>
    <submittedName>
        <fullName evidence="8">Chromate transport protein ChrA</fullName>
    </submittedName>
</protein>
<sequence length="180" mass="19660">MKLFRMFITFFKIGIFTIGGGYAMLPLIQKEVVEENKWLTNEEFLDALAISQSSPGAVSINCSIFIGYRVNGIIGAIVCTLGTSLPSLISILAVSIFLFKYRKLEIINKVFLGIRPAVFAMIAASVYTLGKSLKLGREGKILGVAGFIALVVFNINPIIVLILGAISSIVYYRTKVKGEE</sequence>
<dbReference type="AlphaFoldDB" id="A0A0L0WE27"/>
<keyword evidence="6 7" id="KW-0472">Membrane</keyword>
<accession>A0A0L0WE27</accession>
<evidence type="ECO:0000313" key="8">
    <source>
        <dbReference type="EMBL" id="KNF09733.1"/>
    </source>
</evidence>
<evidence type="ECO:0000256" key="7">
    <source>
        <dbReference type="SAM" id="Phobius"/>
    </source>
</evidence>
<feature type="transmembrane region" description="Helical" evidence="7">
    <location>
        <begin position="73"/>
        <end position="98"/>
    </location>
</feature>
<evidence type="ECO:0000256" key="6">
    <source>
        <dbReference type="ARBA" id="ARBA00023136"/>
    </source>
</evidence>
<dbReference type="InterPro" id="IPR052518">
    <property type="entry name" value="CHR_Transporter"/>
</dbReference>
<reference evidence="9" key="1">
    <citation type="submission" date="2015-07" db="EMBL/GenBank/DDBJ databases">
        <title>Draft genome sequence of the purine-degrading Gottschalkia purinilyticum DSM 1384 (formerly Clostridium purinilyticum).</title>
        <authorList>
            <person name="Poehlein A."/>
            <person name="Schiel-Bengelsdorf B."/>
            <person name="Bengelsdorf F.R."/>
            <person name="Daniel R."/>
            <person name="Duerre P."/>
        </authorList>
    </citation>
    <scope>NUCLEOTIDE SEQUENCE [LARGE SCALE GENOMIC DNA]</scope>
    <source>
        <strain evidence="9">DSM 1384</strain>
    </source>
</reference>
<keyword evidence="5 7" id="KW-1133">Transmembrane helix</keyword>
<feature type="transmembrane region" description="Helical" evidence="7">
    <location>
        <begin position="141"/>
        <end position="172"/>
    </location>
</feature>
<proteinExistence type="inferred from homology"/>
<evidence type="ECO:0000256" key="4">
    <source>
        <dbReference type="ARBA" id="ARBA00022692"/>
    </source>
</evidence>
<evidence type="ECO:0000313" key="9">
    <source>
        <dbReference type="Proteomes" id="UP000037267"/>
    </source>
</evidence>
<dbReference type="Proteomes" id="UP000037267">
    <property type="component" value="Unassembled WGS sequence"/>
</dbReference>
<evidence type="ECO:0000256" key="1">
    <source>
        <dbReference type="ARBA" id="ARBA00004651"/>
    </source>
</evidence>
<dbReference type="GO" id="GO:0005886">
    <property type="term" value="C:plasma membrane"/>
    <property type="evidence" value="ECO:0007669"/>
    <property type="project" value="UniProtKB-SubCell"/>
</dbReference>
<dbReference type="PATRIC" id="fig|1503.3.peg.1681"/>
<dbReference type="EMBL" id="LGSS01000002">
    <property type="protein sequence ID" value="KNF09733.1"/>
    <property type="molecule type" value="Genomic_DNA"/>
</dbReference>
<dbReference type="STRING" id="1503.CLPU_2c01850"/>
<dbReference type="GO" id="GO:0015109">
    <property type="term" value="F:chromate transmembrane transporter activity"/>
    <property type="evidence" value="ECO:0007669"/>
    <property type="project" value="InterPro"/>
</dbReference>
<comment type="subcellular location">
    <subcellularLocation>
        <location evidence="1">Cell membrane</location>
        <topology evidence="1">Multi-pass membrane protein</topology>
    </subcellularLocation>
</comment>
<feature type="transmembrane region" description="Helical" evidence="7">
    <location>
        <begin position="110"/>
        <end position="129"/>
    </location>
</feature>
<comment type="caution">
    <text evidence="8">The sequence shown here is derived from an EMBL/GenBank/DDBJ whole genome shotgun (WGS) entry which is preliminary data.</text>
</comment>
<evidence type="ECO:0000256" key="2">
    <source>
        <dbReference type="ARBA" id="ARBA00005262"/>
    </source>
</evidence>
<comment type="similarity">
    <text evidence="2">Belongs to the chromate ion transporter (CHR) (TC 2.A.51) family.</text>
</comment>
<name>A0A0L0WE27_GOTPU</name>
<dbReference type="PANTHER" id="PTHR43663">
    <property type="entry name" value="CHROMATE TRANSPORT PROTEIN-RELATED"/>
    <property type="match status" value="1"/>
</dbReference>
<dbReference type="Pfam" id="PF02417">
    <property type="entry name" value="Chromate_transp"/>
    <property type="match status" value="1"/>
</dbReference>
<dbReference type="OrthoDB" id="9788907at2"/>
<dbReference type="RefSeq" id="WP_050354116.1">
    <property type="nucleotide sequence ID" value="NZ_LGSS01000002.1"/>
</dbReference>
<keyword evidence="4 7" id="KW-0812">Transmembrane</keyword>
<keyword evidence="9" id="KW-1185">Reference proteome</keyword>
<keyword evidence="3" id="KW-1003">Cell membrane</keyword>
<feature type="transmembrane region" description="Helical" evidence="7">
    <location>
        <begin position="7"/>
        <end position="28"/>
    </location>
</feature>
<organism evidence="8 9">
    <name type="scientific">Gottschalkia purinilytica</name>
    <name type="common">Clostridium purinilyticum</name>
    <dbReference type="NCBI Taxonomy" id="1503"/>
    <lineage>
        <taxon>Bacteria</taxon>
        <taxon>Bacillati</taxon>
        <taxon>Bacillota</taxon>
        <taxon>Tissierellia</taxon>
        <taxon>Tissierellales</taxon>
        <taxon>Gottschalkiaceae</taxon>
        <taxon>Gottschalkia</taxon>
    </lineage>
</organism>
<evidence type="ECO:0000256" key="3">
    <source>
        <dbReference type="ARBA" id="ARBA00022475"/>
    </source>
</evidence>
<dbReference type="PANTHER" id="PTHR43663:SF2">
    <property type="entry name" value="CHROMATE TRANSPORT PROTEIN-RELATED"/>
    <property type="match status" value="1"/>
</dbReference>